<dbReference type="SUPFAM" id="SSF56672">
    <property type="entry name" value="DNA/RNA polymerases"/>
    <property type="match status" value="1"/>
</dbReference>
<accession>A0A023BCK0</accession>
<dbReference type="Proteomes" id="UP000019763">
    <property type="component" value="Unassembled WGS sequence"/>
</dbReference>
<protein>
    <submittedName>
        <fullName evidence="1">Uncharacterized protein</fullName>
    </submittedName>
</protein>
<keyword evidence="2" id="KW-1185">Reference proteome</keyword>
<evidence type="ECO:0000313" key="1">
    <source>
        <dbReference type="EMBL" id="EZG84532.1"/>
    </source>
</evidence>
<dbReference type="PANTHER" id="PTHR24559:SF444">
    <property type="entry name" value="REVERSE TRANSCRIPTASE DOMAIN-CONTAINING PROTEIN"/>
    <property type="match status" value="1"/>
</dbReference>
<comment type="caution">
    <text evidence="1">The sequence shown here is derived from an EMBL/GenBank/DDBJ whole genome shotgun (WGS) entry which is preliminary data.</text>
</comment>
<dbReference type="PANTHER" id="PTHR24559">
    <property type="entry name" value="TRANSPOSON TY3-I GAG-POL POLYPROTEIN"/>
    <property type="match status" value="1"/>
</dbReference>
<sequence>MPFGLINADATFQRVTTKLLEDRLGSGCLVYIDDIVICGSSWPSLTCNFEWVLQRLRDREVFLKHPVLPSRMVTLIIPTLPKNYPPDRWKAFIRDRWSFCETRPNDIEVAHRALVLGGNLPTLETHSEAAAEEWLYEASLRLQPQRPSTETLSQVLAMSCKLQPFRNASQTFRVDASDFEQVMDKTVRAIFPASLYIEEVITDILARSHFSSTTT</sequence>
<dbReference type="EMBL" id="AFNH02000093">
    <property type="protein sequence ID" value="EZG84532.1"/>
    <property type="molecule type" value="Genomic_DNA"/>
</dbReference>
<proteinExistence type="predicted"/>
<dbReference type="OrthoDB" id="420169at2759"/>
<dbReference type="InterPro" id="IPR053134">
    <property type="entry name" value="RNA-dir_DNA_polymerase"/>
</dbReference>
<evidence type="ECO:0000313" key="2">
    <source>
        <dbReference type="Proteomes" id="UP000019763"/>
    </source>
</evidence>
<dbReference type="RefSeq" id="XP_011128860.1">
    <property type="nucleotide sequence ID" value="XM_011130558.1"/>
</dbReference>
<name>A0A023BCK0_GRENI</name>
<dbReference type="Gene3D" id="3.30.70.270">
    <property type="match status" value="1"/>
</dbReference>
<dbReference type="InterPro" id="IPR043128">
    <property type="entry name" value="Rev_trsase/Diguanyl_cyclase"/>
</dbReference>
<dbReference type="AlphaFoldDB" id="A0A023BCK0"/>
<dbReference type="VEuPathDB" id="CryptoDB:GNI_012630"/>
<dbReference type="InterPro" id="IPR043502">
    <property type="entry name" value="DNA/RNA_pol_sf"/>
</dbReference>
<dbReference type="GeneID" id="22910724"/>
<organism evidence="1 2">
    <name type="scientific">Gregarina niphandrodes</name>
    <name type="common">Septate eugregarine</name>
    <dbReference type="NCBI Taxonomy" id="110365"/>
    <lineage>
        <taxon>Eukaryota</taxon>
        <taxon>Sar</taxon>
        <taxon>Alveolata</taxon>
        <taxon>Apicomplexa</taxon>
        <taxon>Conoidasida</taxon>
        <taxon>Gregarinasina</taxon>
        <taxon>Eugregarinorida</taxon>
        <taxon>Gregarinidae</taxon>
        <taxon>Gregarina</taxon>
    </lineage>
</organism>
<gene>
    <name evidence="1" type="ORF">GNI_012630</name>
</gene>
<reference evidence="1" key="1">
    <citation type="submission" date="2013-12" db="EMBL/GenBank/DDBJ databases">
        <authorList>
            <person name="Omoto C.K."/>
            <person name="Sibley D."/>
            <person name="Venepally P."/>
            <person name="Hadjithomas M."/>
            <person name="Karamycheva S."/>
            <person name="Brunk B."/>
            <person name="Roos D."/>
            <person name="Caler E."/>
            <person name="Lorenzi H."/>
        </authorList>
    </citation>
    <scope>NUCLEOTIDE SEQUENCE</scope>
</reference>